<feature type="compositionally biased region" description="Polar residues" evidence="1">
    <location>
        <begin position="106"/>
        <end position="115"/>
    </location>
</feature>
<feature type="non-terminal residue" evidence="2">
    <location>
        <position position="1"/>
    </location>
</feature>
<comment type="caution">
    <text evidence="2">The sequence shown here is derived from an EMBL/GenBank/DDBJ whole genome shotgun (WGS) entry which is preliminary data.</text>
</comment>
<reference evidence="2" key="2">
    <citation type="journal article" date="2020" name="Nat. Commun.">
        <title>Large-scale genome sequencing of mycorrhizal fungi provides insights into the early evolution of symbiotic traits.</title>
        <authorList>
            <person name="Miyauchi S."/>
            <person name="Kiss E."/>
            <person name="Kuo A."/>
            <person name="Drula E."/>
            <person name="Kohler A."/>
            <person name="Sanchez-Garcia M."/>
            <person name="Morin E."/>
            <person name="Andreopoulos B."/>
            <person name="Barry K.W."/>
            <person name="Bonito G."/>
            <person name="Buee M."/>
            <person name="Carver A."/>
            <person name="Chen C."/>
            <person name="Cichocki N."/>
            <person name="Clum A."/>
            <person name="Culley D."/>
            <person name="Crous P.W."/>
            <person name="Fauchery L."/>
            <person name="Girlanda M."/>
            <person name="Hayes R.D."/>
            <person name="Keri Z."/>
            <person name="LaButti K."/>
            <person name="Lipzen A."/>
            <person name="Lombard V."/>
            <person name="Magnuson J."/>
            <person name="Maillard F."/>
            <person name="Murat C."/>
            <person name="Nolan M."/>
            <person name="Ohm R.A."/>
            <person name="Pangilinan J."/>
            <person name="Pereira M.F."/>
            <person name="Perotto S."/>
            <person name="Peter M."/>
            <person name="Pfister S."/>
            <person name="Riley R."/>
            <person name="Sitrit Y."/>
            <person name="Stielow J.B."/>
            <person name="Szollosi G."/>
            <person name="Zifcakova L."/>
            <person name="Stursova M."/>
            <person name="Spatafora J.W."/>
            <person name="Tedersoo L."/>
            <person name="Vaario L.M."/>
            <person name="Yamada A."/>
            <person name="Yan M."/>
            <person name="Wang P."/>
            <person name="Xu J."/>
            <person name="Bruns T."/>
            <person name="Baldrian P."/>
            <person name="Vilgalys R."/>
            <person name="Dunand C."/>
            <person name="Henrissat B."/>
            <person name="Grigoriev I.V."/>
            <person name="Hibbett D."/>
            <person name="Nagy L.G."/>
            <person name="Martin F.M."/>
        </authorList>
    </citation>
    <scope>NUCLEOTIDE SEQUENCE</scope>
    <source>
        <strain evidence="2">Prilba</strain>
    </source>
</reference>
<reference evidence="2" key="1">
    <citation type="submission" date="2019-10" db="EMBL/GenBank/DDBJ databases">
        <authorList>
            <consortium name="DOE Joint Genome Institute"/>
            <person name="Kuo A."/>
            <person name="Miyauchi S."/>
            <person name="Kiss E."/>
            <person name="Drula E."/>
            <person name="Kohler A."/>
            <person name="Sanchez-Garcia M."/>
            <person name="Andreopoulos B."/>
            <person name="Barry K.W."/>
            <person name="Bonito G."/>
            <person name="Buee M."/>
            <person name="Carver A."/>
            <person name="Chen C."/>
            <person name="Cichocki N."/>
            <person name="Clum A."/>
            <person name="Culley D."/>
            <person name="Crous P.W."/>
            <person name="Fauchery L."/>
            <person name="Girlanda M."/>
            <person name="Hayes R."/>
            <person name="Keri Z."/>
            <person name="LaButti K."/>
            <person name="Lipzen A."/>
            <person name="Lombard V."/>
            <person name="Magnuson J."/>
            <person name="Maillard F."/>
            <person name="Morin E."/>
            <person name="Murat C."/>
            <person name="Nolan M."/>
            <person name="Ohm R."/>
            <person name="Pangilinan J."/>
            <person name="Pereira M."/>
            <person name="Perotto S."/>
            <person name="Peter M."/>
            <person name="Riley R."/>
            <person name="Sitrit Y."/>
            <person name="Stielow B."/>
            <person name="Szollosi G."/>
            <person name="Zifcakova L."/>
            <person name="Stursova M."/>
            <person name="Spatafora J.W."/>
            <person name="Tedersoo L."/>
            <person name="Vaario L.-M."/>
            <person name="Yamada A."/>
            <person name="Yan M."/>
            <person name="Wang P."/>
            <person name="Xu J."/>
            <person name="Bruns T."/>
            <person name="Baldrian P."/>
            <person name="Vilgalys R."/>
            <person name="Henrissat B."/>
            <person name="Grigoriev I.V."/>
            <person name="Hibbett D."/>
            <person name="Nagy L.G."/>
            <person name="Martin F.M."/>
        </authorList>
    </citation>
    <scope>NUCLEOTIDE SEQUENCE</scope>
    <source>
        <strain evidence="2">Prilba</strain>
    </source>
</reference>
<feature type="region of interest" description="Disordered" evidence="1">
    <location>
        <begin position="276"/>
        <end position="307"/>
    </location>
</feature>
<name>A0A9P5MVM5_9AGAM</name>
<dbReference type="EMBL" id="WHVB01000009">
    <property type="protein sequence ID" value="KAF8479796.1"/>
    <property type="molecule type" value="Genomic_DNA"/>
</dbReference>
<feature type="compositionally biased region" description="Basic and acidic residues" evidence="1">
    <location>
        <begin position="88"/>
        <end position="102"/>
    </location>
</feature>
<accession>A0A9P5MVM5</accession>
<dbReference type="OrthoDB" id="3262173at2759"/>
<protein>
    <submittedName>
        <fullName evidence="2">Uncharacterized protein</fullName>
    </submittedName>
</protein>
<organism evidence="2 3">
    <name type="scientific">Russula ochroleuca</name>
    <dbReference type="NCBI Taxonomy" id="152965"/>
    <lineage>
        <taxon>Eukaryota</taxon>
        <taxon>Fungi</taxon>
        <taxon>Dikarya</taxon>
        <taxon>Basidiomycota</taxon>
        <taxon>Agaricomycotina</taxon>
        <taxon>Agaricomycetes</taxon>
        <taxon>Russulales</taxon>
        <taxon>Russulaceae</taxon>
        <taxon>Russula</taxon>
    </lineage>
</organism>
<evidence type="ECO:0000256" key="1">
    <source>
        <dbReference type="SAM" id="MobiDB-lite"/>
    </source>
</evidence>
<evidence type="ECO:0000313" key="3">
    <source>
        <dbReference type="Proteomes" id="UP000759537"/>
    </source>
</evidence>
<gene>
    <name evidence="2" type="ORF">DFH94DRAFT_631661</name>
</gene>
<dbReference type="AlphaFoldDB" id="A0A9P5MVM5"/>
<evidence type="ECO:0000313" key="2">
    <source>
        <dbReference type="EMBL" id="KAF8479796.1"/>
    </source>
</evidence>
<feature type="region of interest" description="Disordered" evidence="1">
    <location>
        <begin position="1"/>
        <end position="26"/>
    </location>
</feature>
<feature type="compositionally biased region" description="Basic and acidic residues" evidence="1">
    <location>
        <begin position="116"/>
        <end position="131"/>
    </location>
</feature>
<keyword evidence="3" id="KW-1185">Reference proteome</keyword>
<dbReference type="Proteomes" id="UP000759537">
    <property type="component" value="Unassembled WGS sequence"/>
</dbReference>
<feature type="compositionally biased region" description="Basic and acidic residues" evidence="1">
    <location>
        <begin position="1"/>
        <end position="10"/>
    </location>
</feature>
<sequence length="342" mass="38158">EGQDDGRDDVSVAESSKGHRKTEEERIRFFQSQPDCREVEPHRAFCTGCDQWVPLNPVRAYVMRPWLVHRRECRKNPLTIKQVTTNARNKEEGTNDGSKCDDDVTSAVQSASETPGRSKGEAERQAYLEEDPRSEEVRPYEVLCKTCKKWVQLGNKTRYSLYHWKDHQKRCSGSIPSSRVATAERKLKLVNDASAKSFSATSVQCMHCDMTILLDGEGDYNLTKWLEHKAACPKSVHLLHLAPAADVSPSRSERSENCPPLSVASTEATAVDAAALLGGSKKRQRDSDEDESETRPRTRAKTQVESPSGALDWLLLPFRSFVSGFKKGIGQSTPSETESTAT</sequence>
<proteinExistence type="predicted"/>
<feature type="region of interest" description="Disordered" evidence="1">
    <location>
        <begin position="84"/>
        <end position="131"/>
    </location>
</feature>